<keyword evidence="1" id="KW-0472">Membrane</keyword>
<gene>
    <name evidence="2" type="ORF">FHS48_001882</name>
</gene>
<evidence type="ECO:0008006" key="4">
    <source>
        <dbReference type="Google" id="ProtNLM"/>
    </source>
</evidence>
<evidence type="ECO:0000256" key="1">
    <source>
        <dbReference type="SAM" id="Phobius"/>
    </source>
</evidence>
<evidence type="ECO:0000313" key="3">
    <source>
        <dbReference type="Proteomes" id="UP000544872"/>
    </source>
</evidence>
<evidence type="ECO:0000313" key="2">
    <source>
        <dbReference type="EMBL" id="MBB6210466.1"/>
    </source>
</evidence>
<feature type="transmembrane region" description="Helical" evidence="1">
    <location>
        <begin position="105"/>
        <end position="121"/>
    </location>
</feature>
<dbReference type="RefSeq" id="WP_184263304.1">
    <property type="nucleotide sequence ID" value="NZ_JACIIX010000006.1"/>
</dbReference>
<dbReference type="Proteomes" id="UP000544872">
    <property type="component" value="Unassembled WGS sequence"/>
</dbReference>
<accession>A0A7X0DLZ8</accession>
<dbReference type="EMBL" id="JACIIX010000006">
    <property type="protein sequence ID" value="MBB6210466.1"/>
    <property type="molecule type" value="Genomic_DNA"/>
</dbReference>
<dbReference type="AlphaFoldDB" id="A0A7X0DLZ8"/>
<organism evidence="2 3">
    <name type="scientific">Novispirillum itersonii</name>
    <name type="common">Aquaspirillum itersonii</name>
    <dbReference type="NCBI Taxonomy" id="189"/>
    <lineage>
        <taxon>Bacteria</taxon>
        <taxon>Pseudomonadati</taxon>
        <taxon>Pseudomonadota</taxon>
        <taxon>Alphaproteobacteria</taxon>
        <taxon>Rhodospirillales</taxon>
        <taxon>Novispirillaceae</taxon>
        <taxon>Novispirillum</taxon>
    </lineage>
</organism>
<name>A0A7X0DLZ8_NOVIT</name>
<sequence length="130" mass="13947">MNYWNAAAGVLSSVTLAVHLFAGGSEVHDPLLAAGPSVVLQTYITVLWHAVSVILAINSLVLLAAARRTEMGPWPVWLVCAQYAAYAGLFIAYGSRNLGTLMETPQWIIFLLIAGLALRGTRASRLLKPS</sequence>
<keyword evidence="1" id="KW-0812">Transmembrane</keyword>
<feature type="transmembrane region" description="Helical" evidence="1">
    <location>
        <begin position="76"/>
        <end position="93"/>
    </location>
</feature>
<feature type="transmembrane region" description="Helical" evidence="1">
    <location>
        <begin position="46"/>
        <end position="64"/>
    </location>
</feature>
<proteinExistence type="predicted"/>
<keyword evidence="3" id="KW-1185">Reference proteome</keyword>
<keyword evidence="1" id="KW-1133">Transmembrane helix</keyword>
<protein>
    <recommendedName>
        <fullName evidence="4">DUF423 domain-containing protein</fullName>
    </recommendedName>
</protein>
<reference evidence="2 3" key="1">
    <citation type="submission" date="2020-08" db="EMBL/GenBank/DDBJ databases">
        <title>Genomic Encyclopedia of Type Strains, Phase IV (KMG-IV): sequencing the most valuable type-strain genomes for metagenomic binning, comparative biology and taxonomic classification.</title>
        <authorList>
            <person name="Goeker M."/>
        </authorList>
    </citation>
    <scope>NUCLEOTIDE SEQUENCE [LARGE SCALE GENOMIC DNA]</scope>
    <source>
        <strain evidence="2 3">DSM 11590</strain>
    </source>
</reference>
<comment type="caution">
    <text evidence="2">The sequence shown here is derived from an EMBL/GenBank/DDBJ whole genome shotgun (WGS) entry which is preliminary data.</text>
</comment>